<evidence type="ECO:0000256" key="1">
    <source>
        <dbReference type="ARBA" id="ARBA00004141"/>
    </source>
</evidence>
<evidence type="ECO:0000256" key="2">
    <source>
        <dbReference type="ARBA" id="ARBA00022448"/>
    </source>
</evidence>
<evidence type="ECO:0000256" key="5">
    <source>
        <dbReference type="ARBA" id="ARBA00023136"/>
    </source>
</evidence>
<name>K1WLG4_MARBU</name>
<keyword evidence="3 6" id="KW-0812">Transmembrane</keyword>
<comment type="subcellular location">
    <subcellularLocation>
        <location evidence="1">Membrane</location>
        <topology evidence="1">Multi-pass membrane protein</topology>
    </subcellularLocation>
</comment>
<feature type="transmembrane region" description="Helical" evidence="6">
    <location>
        <begin position="363"/>
        <end position="382"/>
    </location>
</feature>
<dbReference type="OMA" id="WILPNFP"/>
<dbReference type="AlphaFoldDB" id="K1WLG4"/>
<protein>
    <submittedName>
        <fullName evidence="7">Pantothenate transporter liz1</fullName>
    </submittedName>
</protein>
<keyword evidence="5 6" id="KW-0472">Membrane</keyword>
<dbReference type="KEGG" id="mbe:MBM_07867"/>
<feature type="transmembrane region" description="Helical" evidence="6">
    <location>
        <begin position="133"/>
        <end position="153"/>
    </location>
</feature>
<dbReference type="Pfam" id="PF07690">
    <property type="entry name" value="MFS_1"/>
    <property type="match status" value="1"/>
</dbReference>
<accession>K1WLG4</accession>
<feature type="transmembrane region" description="Helical" evidence="6">
    <location>
        <begin position="303"/>
        <end position="324"/>
    </location>
</feature>
<evidence type="ECO:0000256" key="3">
    <source>
        <dbReference type="ARBA" id="ARBA00022692"/>
    </source>
</evidence>
<reference evidence="7 8" key="1">
    <citation type="journal article" date="2012" name="BMC Genomics">
        <title>Sequencing the genome of Marssonina brunnea reveals fungus-poplar co-evolution.</title>
        <authorList>
            <person name="Zhu S."/>
            <person name="Cao Y.-Z."/>
            <person name="Jiang C."/>
            <person name="Tan B.-Y."/>
            <person name="Wang Z."/>
            <person name="Feng S."/>
            <person name="Zhang L."/>
            <person name="Su X.-H."/>
            <person name="Brejova B."/>
            <person name="Vinar T."/>
            <person name="Xu M."/>
            <person name="Wang M.-X."/>
            <person name="Zhang S.-G."/>
            <person name="Huang M.-R."/>
            <person name="Wu R."/>
            <person name="Zhou Y."/>
        </authorList>
    </citation>
    <scope>NUCLEOTIDE SEQUENCE [LARGE SCALE GENOMIC DNA]</scope>
    <source>
        <strain evidence="7 8">MB_m1</strain>
    </source>
</reference>
<feature type="transmembrane region" description="Helical" evidence="6">
    <location>
        <begin position="394"/>
        <end position="417"/>
    </location>
</feature>
<dbReference type="InterPro" id="IPR011701">
    <property type="entry name" value="MFS"/>
</dbReference>
<dbReference type="InterPro" id="IPR036259">
    <property type="entry name" value="MFS_trans_sf"/>
</dbReference>
<feature type="transmembrane region" description="Helical" evidence="6">
    <location>
        <begin position="272"/>
        <end position="291"/>
    </location>
</feature>
<dbReference type="HOGENOM" id="CLU_001265_0_6_1"/>
<dbReference type="EMBL" id="JH921448">
    <property type="protein sequence ID" value="EKD13666.1"/>
    <property type="molecule type" value="Genomic_DNA"/>
</dbReference>
<organism evidence="7 8">
    <name type="scientific">Marssonina brunnea f. sp. multigermtubi (strain MB_m1)</name>
    <name type="common">Marssonina leaf spot fungus</name>
    <dbReference type="NCBI Taxonomy" id="1072389"/>
    <lineage>
        <taxon>Eukaryota</taxon>
        <taxon>Fungi</taxon>
        <taxon>Dikarya</taxon>
        <taxon>Ascomycota</taxon>
        <taxon>Pezizomycotina</taxon>
        <taxon>Leotiomycetes</taxon>
        <taxon>Helotiales</taxon>
        <taxon>Drepanopezizaceae</taxon>
        <taxon>Drepanopeziza</taxon>
    </lineage>
</organism>
<feature type="transmembrane region" description="Helical" evidence="6">
    <location>
        <begin position="165"/>
        <end position="188"/>
    </location>
</feature>
<dbReference type="InParanoid" id="K1WLG4"/>
<dbReference type="FunFam" id="1.20.1250.20:FF:000983">
    <property type="entry name" value="MFS transporter, putative"/>
    <property type="match status" value="1"/>
</dbReference>
<sequence>MSAQDDKLENGIVVDTSSDKAIDLRIDNSETGTASAAGGSARPRREAPEFIRSMAPEVRAATELRLRKKLDLRIMPMIVLMYIMNYLDRNNIAAAKLAGIITDLNLSDVEFQPGCLYYLSCWYTRKELGFRTAIFYSGALISGAFSGLIAAGVRYNMDGLHGLRAWRWLFIIEGAATIGIAIAAFFVLPNFPRTTSWLTAEERALAIWRLEEDIGEDDWLDSEHQSFTVGLKLAFSDVKTYVLMFLLFGIVAAGTVTNFFPTVVKTLGQNDVNTLLLTAPPYVLAVITTFLNSWHADRTGERFFHIALPLLFAIAAYVLAAATTSTAPRYVAMMLMVPGVYTGYVVALAWISNSIPRPPAKRAAALAFINAISNSSSIYASYMYGATYAPRYVVAMGVNCAMASMAILAAVVLRVILVRLNRKLEQGKFVDGAINSGGFKYRL</sequence>
<dbReference type="PANTHER" id="PTHR43791">
    <property type="entry name" value="PERMEASE-RELATED"/>
    <property type="match status" value="1"/>
</dbReference>
<dbReference type="eggNOG" id="KOG2533">
    <property type="taxonomic scope" value="Eukaryota"/>
</dbReference>
<keyword evidence="8" id="KW-1185">Reference proteome</keyword>
<evidence type="ECO:0000256" key="4">
    <source>
        <dbReference type="ARBA" id="ARBA00022989"/>
    </source>
</evidence>
<evidence type="ECO:0000313" key="8">
    <source>
        <dbReference type="Proteomes" id="UP000006753"/>
    </source>
</evidence>
<dbReference type="Proteomes" id="UP000006753">
    <property type="component" value="Unassembled WGS sequence"/>
</dbReference>
<proteinExistence type="predicted"/>
<keyword evidence="4 6" id="KW-1133">Transmembrane helix</keyword>
<dbReference type="PANTHER" id="PTHR43791:SF92">
    <property type="entry name" value="AGL026WP"/>
    <property type="match status" value="1"/>
</dbReference>
<evidence type="ECO:0000256" key="6">
    <source>
        <dbReference type="SAM" id="Phobius"/>
    </source>
</evidence>
<evidence type="ECO:0000313" key="7">
    <source>
        <dbReference type="EMBL" id="EKD13666.1"/>
    </source>
</evidence>
<keyword evidence="2" id="KW-0813">Transport</keyword>
<dbReference type="Gene3D" id="1.20.1250.20">
    <property type="entry name" value="MFS general substrate transporter like domains"/>
    <property type="match status" value="2"/>
</dbReference>
<feature type="transmembrane region" description="Helical" evidence="6">
    <location>
        <begin position="330"/>
        <end position="351"/>
    </location>
</feature>
<feature type="transmembrane region" description="Helical" evidence="6">
    <location>
        <begin position="241"/>
        <end position="260"/>
    </location>
</feature>
<dbReference type="GO" id="GO:0016020">
    <property type="term" value="C:membrane"/>
    <property type="evidence" value="ECO:0007669"/>
    <property type="project" value="UniProtKB-SubCell"/>
</dbReference>
<dbReference type="GO" id="GO:0022857">
    <property type="term" value="F:transmembrane transporter activity"/>
    <property type="evidence" value="ECO:0007669"/>
    <property type="project" value="InterPro"/>
</dbReference>
<dbReference type="OrthoDB" id="2250022at2759"/>
<dbReference type="SUPFAM" id="SSF103473">
    <property type="entry name" value="MFS general substrate transporter"/>
    <property type="match status" value="1"/>
</dbReference>
<gene>
    <name evidence="7" type="ORF">MBM_07867</name>
</gene>